<evidence type="ECO:0000313" key="17">
    <source>
        <dbReference type="Proteomes" id="UP000466024"/>
    </source>
</evidence>
<comment type="caution">
    <text evidence="14">Lacks conserved residue(s) required for the propagation of feature annotation.</text>
</comment>
<evidence type="ECO:0000256" key="1">
    <source>
        <dbReference type="ARBA" id="ARBA00004429"/>
    </source>
</evidence>
<dbReference type="HAMAP" id="MF_00286">
    <property type="entry name" value="DsbB"/>
    <property type="match status" value="1"/>
</dbReference>
<evidence type="ECO:0000313" key="16">
    <source>
        <dbReference type="EMBL" id="KAA0017531.1"/>
    </source>
</evidence>
<keyword evidence="9 14" id="KW-0560">Oxidoreductase</keyword>
<dbReference type="RefSeq" id="WP_149435898.1">
    <property type="nucleotide sequence ID" value="NZ_VTPX01000007.1"/>
</dbReference>
<dbReference type="Gene3D" id="1.20.1550.10">
    <property type="entry name" value="DsbB-like"/>
    <property type="match status" value="1"/>
</dbReference>
<evidence type="ECO:0000256" key="15">
    <source>
        <dbReference type="SAM" id="Phobius"/>
    </source>
</evidence>
<organism evidence="16 17">
    <name type="scientific">Salinicola corii</name>
    <dbReference type="NCBI Taxonomy" id="2606937"/>
    <lineage>
        <taxon>Bacteria</taxon>
        <taxon>Pseudomonadati</taxon>
        <taxon>Pseudomonadota</taxon>
        <taxon>Gammaproteobacteria</taxon>
        <taxon>Oceanospirillales</taxon>
        <taxon>Halomonadaceae</taxon>
        <taxon>Salinicola</taxon>
    </lineage>
</organism>
<evidence type="ECO:0000256" key="2">
    <source>
        <dbReference type="ARBA" id="ARBA00008823"/>
    </source>
</evidence>
<keyword evidence="6 14" id="KW-0812">Transmembrane</keyword>
<keyword evidence="3 14" id="KW-0813">Transport</keyword>
<feature type="transmembrane region" description="Helical" evidence="15">
    <location>
        <begin position="46"/>
        <end position="65"/>
    </location>
</feature>
<evidence type="ECO:0000256" key="12">
    <source>
        <dbReference type="ARBA" id="ARBA00023186"/>
    </source>
</evidence>
<dbReference type="PROSITE" id="PS51257">
    <property type="entry name" value="PROKAR_LIPOPROTEIN"/>
    <property type="match status" value="1"/>
</dbReference>
<feature type="topological domain" description="Periplasmic" evidence="14">
    <location>
        <begin position="33"/>
        <end position="50"/>
    </location>
</feature>
<feature type="topological domain" description="Cytoplasmic" evidence="14">
    <location>
        <begin position="68"/>
        <end position="73"/>
    </location>
</feature>
<feature type="topological domain" description="Cytoplasmic" evidence="14">
    <location>
        <begin position="1"/>
        <end position="15"/>
    </location>
</feature>
<evidence type="ECO:0000256" key="4">
    <source>
        <dbReference type="ARBA" id="ARBA00022475"/>
    </source>
</evidence>
<keyword evidence="7 14" id="KW-0249">Electron transport</keyword>
<keyword evidence="11 14" id="KW-1015">Disulfide bond</keyword>
<feature type="transmembrane region" description="Helical" evidence="15">
    <location>
        <begin position="12"/>
        <end position="34"/>
    </location>
</feature>
<evidence type="ECO:0000256" key="5">
    <source>
        <dbReference type="ARBA" id="ARBA00022519"/>
    </source>
</evidence>
<dbReference type="GO" id="GO:0006457">
    <property type="term" value="P:protein folding"/>
    <property type="evidence" value="ECO:0007669"/>
    <property type="project" value="InterPro"/>
</dbReference>
<dbReference type="GO" id="GO:0009055">
    <property type="term" value="F:electron transfer activity"/>
    <property type="evidence" value="ECO:0007669"/>
    <property type="project" value="UniProtKB-UniRule"/>
</dbReference>
<keyword evidence="13 14" id="KW-0676">Redox-active center</keyword>
<dbReference type="InterPro" id="IPR003752">
    <property type="entry name" value="DiS_bond_form_DsbB/BdbC"/>
</dbReference>
<dbReference type="InterPro" id="IPR050183">
    <property type="entry name" value="DsbB"/>
</dbReference>
<evidence type="ECO:0000256" key="3">
    <source>
        <dbReference type="ARBA" id="ARBA00022448"/>
    </source>
</evidence>
<evidence type="ECO:0000256" key="10">
    <source>
        <dbReference type="ARBA" id="ARBA00023136"/>
    </source>
</evidence>
<comment type="function">
    <text evidence="14">Required for disulfide bond formation in some periplasmic proteins. Acts by oxidizing the DsbA protein.</text>
</comment>
<dbReference type="PANTHER" id="PTHR36570">
    <property type="entry name" value="DISULFIDE BOND FORMATION PROTEIN B"/>
    <property type="match status" value="1"/>
</dbReference>
<evidence type="ECO:0000256" key="6">
    <source>
        <dbReference type="ARBA" id="ARBA00022692"/>
    </source>
</evidence>
<keyword evidence="17" id="KW-1185">Reference proteome</keyword>
<evidence type="ECO:0000256" key="14">
    <source>
        <dbReference type="HAMAP-Rule" id="MF_00286"/>
    </source>
</evidence>
<evidence type="ECO:0000256" key="9">
    <source>
        <dbReference type="ARBA" id="ARBA00023002"/>
    </source>
</evidence>
<dbReference type="EMBL" id="VTPX01000007">
    <property type="protein sequence ID" value="KAA0017531.1"/>
    <property type="molecule type" value="Genomic_DNA"/>
</dbReference>
<sequence>MQIKRWVAQASMRQWCLLGLLMSCFMMAVALYLQYGVGLEPCPLCIFQRVAVISAGAVFLIGAIHNPGKSGGLVYALLALIAVLTGIGVAGRHVWLQTLPPDSVPSCGPGLDYMMDMLPFWDVMARVLHGSGECAAVEGALWGVTLPQWTLLGFVVMATIPVMMLVSRLRYSGRTVREPAGQGS</sequence>
<feature type="topological domain" description="Cytoplasmic" evidence="14">
    <location>
        <begin position="168"/>
        <end position="184"/>
    </location>
</feature>
<keyword evidence="10 14" id="KW-0472">Membrane</keyword>
<keyword evidence="12 14" id="KW-0143">Chaperone</keyword>
<feature type="disulfide bond" description="Redox-active" evidence="14">
    <location>
        <begin position="42"/>
        <end position="45"/>
    </location>
</feature>
<dbReference type="SUPFAM" id="SSF158442">
    <property type="entry name" value="DsbB-like"/>
    <property type="match status" value="1"/>
</dbReference>
<comment type="caution">
    <text evidence="16">The sequence shown here is derived from an EMBL/GenBank/DDBJ whole genome shotgun (WGS) entry which is preliminary data.</text>
</comment>
<dbReference type="AlphaFoldDB" id="A0A640WDM1"/>
<protein>
    <recommendedName>
        <fullName evidence="14">Disulfide bond formation protein B</fullName>
    </recommendedName>
    <alternativeName>
        <fullName evidence="14">Disulfide oxidoreductase</fullName>
    </alternativeName>
</protein>
<dbReference type="Pfam" id="PF02600">
    <property type="entry name" value="DsbB"/>
    <property type="match status" value="1"/>
</dbReference>
<reference evidence="16 17" key="1">
    <citation type="submission" date="2019-08" db="EMBL/GenBank/DDBJ databases">
        <title>Bioinformatics analysis of the strain L3 and L5.</title>
        <authorList>
            <person name="Li X."/>
        </authorList>
    </citation>
    <scope>NUCLEOTIDE SEQUENCE [LARGE SCALE GENOMIC DNA]</scope>
    <source>
        <strain evidence="16 17">L3</strain>
    </source>
</reference>
<gene>
    <name evidence="14" type="primary">dsbB</name>
    <name evidence="16" type="ORF">F0A16_13370</name>
</gene>
<evidence type="ECO:0000256" key="8">
    <source>
        <dbReference type="ARBA" id="ARBA00022989"/>
    </source>
</evidence>
<keyword evidence="8 14" id="KW-1133">Transmembrane helix</keyword>
<feature type="transmembrane region" description="Helical" evidence="15">
    <location>
        <begin position="149"/>
        <end position="167"/>
    </location>
</feature>
<accession>A0A640WDM1</accession>
<evidence type="ECO:0000256" key="7">
    <source>
        <dbReference type="ARBA" id="ARBA00022982"/>
    </source>
</evidence>
<dbReference type="GO" id="GO:0005886">
    <property type="term" value="C:plasma membrane"/>
    <property type="evidence" value="ECO:0007669"/>
    <property type="project" value="UniProtKB-SubCell"/>
</dbReference>
<dbReference type="InterPro" id="IPR023380">
    <property type="entry name" value="DsbB-like_sf"/>
</dbReference>
<keyword evidence="4 14" id="KW-1003">Cell membrane</keyword>
<name>A0A640WDM1_9GAMM</name>
<dbReference type="GO" id="GO:0015035">
    <property type="term" value="F:protein-disulfide reductase activity"/>
    <property type="evidence" value="ECO:0007669"/>
    <property type="project" value="UniProtKB-UniRule"/>
</dbReference>
<dbReference type="PANTHER" id="PTHR36570:SF3">
    <property type="entry name" value="DISULFIDE BOND FORMATION PROTEIN B"/>
    <property type="match status" value="1"/>
</dbReference>
<comment type="similarity">
    <text evidence="2 14">Belongs to the DsbB family.</text>
</comment>
<dbReference type="InterPro" id="IPR022920">
    <property type="entry name" value="Disulphide_bond_form_DsbB"/>
</dbReference>
<keyword evidence="5" id="KW-0997">Cell inner membrane</keyword>
<feature type="transmembrane region" description="Helical" evidence="15">
    <location>
        <begin position="72"/>
        <end position="95"/>
    </location>
</feature>
<evidence type="ECO:0000256" key="13">
    <source>
        <dbReference type="ARBA" id="ARBA00023284"/>
    </source>
</evidence>
<proteinExistence type="inferred from homology"/>
<comment type="subcellular location">
    <subcellularLocation>
        <location evidence="1">Cell inner membrane</location>
        <topology evidence="1">Multi-pass membrane protein</topology>
    </subcellularLocation>
    <subcellularLocation>
        <location evidence="14">Cell membrane</location>
        <topology evidence="14">Multi-pass membrane protein</topology>
    </subcellularLocation>
</comment>
<dbReference type="Proteomes" id="UP000466024">
    <property type="component" value="Unassembled WGS sequence"/>
</dbReference>
<evidence type="ECO:0000256" key="11">
    <source>
        <dbReference type="ARBA" id="ARBA00023157"/>
    </source>
</evidence>